<dbReference type="GO" id="GO:0005789">
    <property type="term" value="C:endoplasmic reticulum membrane"/>
    <property type="evidence" value="ECO:0007669"/>
    <property type="project" value="UniProtKB-SubCell"/>
</dbReference>
<keyword evidence="3 7" id="KW-0812">Transmembrane</keyword>
<dbReference type="OrthoDB" id="419770at2759"/>
<evidence type="ECO:0000256" key="3">
    <source>
        <dbReference type="ARBA" id="ARBA00022692"/>
    </source>
</evidence>
<organism evidence="8 9">
    <name type="scientific">Schizopora paradoxa</name>
    <dbReference type="NCBI Taxonomy" id="27342"/>
    <lineage>
        <taxon>Eukaryota</taxon>
        <taxon>Fungi</taxon>
        <taxon>Dikarya</taxon>
        <taxon>Basidiomycota</taxon>
        <taxon>Agaricomycotina</taxon>
        <taxon>Agaricomycetes</taxon>
        <taxon>Hymenochaetales</taxon>
        <taxon>Schizoporaceae</taxon>
        <taxon>Schizopora</taxon>
    </lineage>
</organism>
<dbReference type="PANTHER" id="PTHR13148:SF0">
    <property type="entry name" value="POST-GPI ATTACHMENT TO PROTEINS FACTOR 3"/>
    <property type="match status" value="1"/>
</dbReference>
<keyword evidence="7" id="KW-0256">Endoplasmic reticulum</keyword>
<feature type="transmembrane region" description="Helical" evidence="7">
    <location>
        <begin position="226"/>
        <end position="249"/>
    </location>
</feature>
<dbReference type="InParanoid" id="A0A0H2RTE8"/>
<dbReference type="GO" id="GO:0016788">
    <property type="term" value="F:hydrolase activity, acting on ester bonds"/>
    <property type="evidence" value="ECO:0007669"/>
    <property type="project" value="TreeGrafter"/>
</dbReference>
<dbReference type="FunCoup" id="A0A0H2RTE8">
    <property type="interactions" value="67"/>
</dbReference>
<evidence type="ECO:0000256" key="1">
    <source>
        <dbReference type="ARBA" id="ARBA00004127"/>
    </source>
</evidence>
<comment type="function">
    <text evidence="7">Involved in the lipid remodeling steps of GPI-anchor maturation.</text>
</comment>
<dbReference type="PANTHER" id="PTHR13148">
    <property type="entry name" value="PER1-RELATED"/>
    <property type="match status" value="1"/>
</dbReference>
<gene>
    <name evidence="8" type="ORF">SCHPADRAFT_850357</name>
</gene>
<keyword evidence="2 7" id="KW-0337">GPI-anchor biosynthesis</keyword>
<feature type="chain" id="PRO_5016486570" description="Post-GPI attachment to proteins factor 3" evidence="7">
    <location>
        <begin position="23"/>
        <end position="354"/>
    </location>
</feature>
<evidence type="ECO:0000256" key="5">
    <source>
        <dbReference type="ARBA" id="ARBA00022989"/>
    </source>
</evidence>
<dbReference type="InterPro" id="IPR007217">
    <property type="entry name" value="Per1-like"/>
</dbReference>
<evidence type="ECO:0000256" key="4">
    <source>
        <dbReference type="ARBA" id="ARBA00022729"/>
    </source>
</evidence>
<feature type="transmembrane region" description="Helical" evidence="7">
    <location>
        <begin position="202"/>
        <end position="220"/>
    </location>
</feature>
<dbReference type="Proteomes" id="UP000053477">
    <property type="component" value="Unassembled WGS sequence"/>
</dbReference>
<feature type="signal peptide" evidence="7">
    <location>
        <begin position="1"/>
        <end position="22"/>
    </location>
</feature>
<dbReference type="AlphaFoldDB" id="A0A0H2RTE8"/>
<proteinExistence type="inferred from homology"/>
<evidence type="ECO:0000256" key="6">
    <source>
        <dbReference type="ARBA" id="ARBA00023136"/>
    </source>
</evidence>
<feature type="transmembrane region" description="Helical" evidence="7">
    <location>
        <begin position="291"/>
        <end position="311"/>
    </location>
</feature>
<name>A0A0H2RTE8_9AGAM</name>
<keyword evidence="6 7" id="KW-0472">Membrane</keyword>
<comment type="similarity">
    <text evidence="7">Belongs to the PGAP3 family.</text>
</comment>
<dbReference type="Pfam" id="PF04080">
    <property type="entry name" value="Per1"/>
    <property type="match status" value="1"/>
</dbReference>
<dbReference type="EMBL" id="KQ085937">
    <property type="protein sequence ID" value="KLO14887.1"/>
    <property type="molecule type" value="Genomic_DNA"/>
</dbReference>
<feature type="transmembrane region" description="Helical" evidence="7">
    <location>
        <begin position="171"/>
        <end position="190"/>
    </location>
</feature>
<feature type="transmembrane region" description="Helical" evidence="7">
    <location>
        <begin position="140"/>
        <end position="159"/>
    </location>
</feature>
<evidence type="ECO:0000313" key="8">
    <source>
        <dbReference type="EMBL" id="KLO14887.1"/>
    </source>
</evidence>
<comment type="caution">
    <text evidence="7">Lacks conserved residue(s) required for the propagation of feature annotation.</text>
</comment>
<dbReference type="STRING" id="27342.A0A0H2RTE8"/>
<keyword evidence="9" id="KW-1185">Reference proteome</keyword>
<keyword evidence="4 7" id="KW-0732">Signal</keyword>
<protein>
    <recommendedName>
        <fullName evidence="7">Post-GPI attachment to proteins factor 3</fullName>
    </recommendedName>
</protein>
<comment type="subcellular location">
    <subcellularLocation>
        <location evidence="1">Endomembrane system</location>
        <topology evidence="1">Multi-pass membrane protein</topology>
    </subcellularLocation>
    <subcellularLocation>
        <location evidence="7">Endoplasmic reticulum membrane</location>
        <topology evidence="7">Multi-pass membrane protein</topology>
    </subcellularLocation>
</comment>
<sequence>MLWLSSKSYLLAFLVLAPPALASSGDRLPEYQTCLSYCLSSSCSTPNALPLTLRLTQWTCLDNCKYSCTHSVTDLLLARAQSEGKDPKVHQFHGKWPFWRLAGMQEPASVLFSLGNLWMHLRGFKALRRRVPRAHPLRSMLLTWSVLSMNAWVWSSVFHTRDTPTTEKLDYFSAALAIMSALHFTVARFFFLSPSSSLRFRVWTTLCALTYLAHISYLTLLPRFDYAYNMAFNVALGVSHNILWLIYALPARLTLFRRFPSPFDPESDSKSPLDGNNNRTRYRARNYRPAFASRAALCVGLTTAAMALELLDFPAIGRVLDAHALWHAATIPIAGMWYTFILRDALDEGWRGWL</sequence>
<accession>A0A0H2RTE8</accession>
<keyword evidence="5 7" id="KW-1133">Transmembrane helix</keyword>
<dbReference type="GO" id="GO:0006506">
    <property type="term" value="P:GPI anchor biosynthetic process"/>
    <property type="evidence" value="ECO:0007669"/>
    <property type="project" value="UniProtKB-KW"/>
</dbReference>
<reference evidence="8 9" key="1">
    <citation type="submission" date="2015-04" db="EMBL/GenBank/DDBJ databases">
        <title>Complete genome sequence of Schizopora paradoxa KUC8140, a cosmopolitan wood degrader in East Asia.</title>
        <authorList>
            <consortium name="DOE Joint Genome Institute"/>
            <person name="Min B."/>
            <person name="Park H."/>
            <person name="Jang Y."/>
            <person name="Kim J.-J."/>
            <person name="Kim K.H."/>
            <person name="Pangilinan J."/>
            <person name="Lipzen A."/>
            <person name="Riley R."/>
            <person name="Grigoriev I.V."/>
            <person name="Spatafora J.W."/>
            <person name="Choi I.-G."/>
        </authorList>
    </citation>
    <scope>NUCLEOTIDE SEQUENCE [LARGE SCALE GENOMIC DNA]</scope>
    <source>
        <strain evidence="8 9">KUC8140</strain>
    </source>
</reference>
<evidence type="ECO:0000256" key="7">
    <source>
        <dbReference type="RuleBase" id="RU365066"/>
    </source>
</evidence>
<evidence type="ECO:0000313" key="9">
    <source>
        <dbReference type="Proteomes" id="UP000053477"/>
    </source>
</evidence>
<feature type="transmembrane region" description="Helical" evidence="7">
    <location>
        <begin position="323"/>
        <end position="341"/>
    </location>
</feature>
<evidence type="ECO:0000256" key="2">
    <source>
        <dbReference type="ARBA" id="ARBA00022502"/>
    </source>
</evidence>